<comment type="caution">
    <text evidence="1">The sequence shown here is derived from an EMBL/GenBank/DDBJ whole genome shotgun (WGS) entry which is preliminary data.</text>
</comment>
<keyword evidence="1" id="KW-0808">Transferase</keyword>
<dbReference type="EC" id="2.7.1.1" evidence="1"/>
<gene>
    <name evidence="1" type="primary">hxk1</name>
    <name evidence="1" type="ORF">H2198_004295</name>
</gene>
<accession>A0ACC3A8U6</accession>
<name>A0ACC3A8U6_9EURO</name>
<dbReference type="EMBL" id="JAPDRQ010000064">
    <property type="protein sequence ID" value="KAJ9657420.1"/>
    <property type="molecule type" value="Genomic_DNA"/>
</dbReference>
<evidence type="ECO:0000313" key="2">
    <source>
        <dbReference type="Proteomes" id="UP001172386"/>
    </source>
</evidence>
<dbReference type="Proteomes" id="UP001172386">
    <property type="component" value="Unassembled WGS sequence"/>
</dbReference>
<reference evidence="1" key="1">
    <citation type="submission" date="2022-10" db="EMBL/GenBank/DDBJ databases">
        <title>Culturing micro-colonial fungi from biological soil crusts in the Mojave desert and describing Neophaeococcomyces mojavensis, and introducing the new genera and species Taxawa tesnikishii.</title>
        <authorList>
            <person name="Kurbessoian T."/>
            <person name="Stajich J.E."/>
        </authorList>
    </citation>
    <scope>NUCLEOTIDE SEQUENCE</scope>
    <source>
        <strain evidence="1">JES_112</strain>
    </source>
</reference>
<proteinExistence type="predicted"/>
<evidence type="ECO:0000313" key="1">
    <source>
        <dbReference type="EMBL" id="KAJ9657420.1"/>
    </source>
</evidence>
<keyword evidence="2" id="KW-1185">Reference proteome</keyword>
<protein>
    <submittedName>
        <fullName evidence="1">Hexokinase</fullName>
        <ecNumber evidence="1">2.7.1.1</ecNumber>
    </submittedName>
</protein>
<sequence length="502" mass="55621">MADVPQDILSEIANLERLFTVDTAKLKEVTEQFIVELKEGLEGKGNIPMNPSWVMNFPDGEETGRFLALDMGGTNLRVCEITLVDEKGEFDIIQSKYRMPEELKKGNAEELWDYIADCIEQFIDSHHEEEKDSLEVLPMGFTFSYPATQTYIDHGVLQRWTKGWAVDGVEGEDVVPQLEAALRERNLPVTVAALVNDTTGTLIASGYTDPAMRIGCIFGTGLNGAYLETCGNIPKLAHMNLPPDMHMCINCEYGAFNSKGNHPVLPKTTYDVMIDEQSPRPGQQAYEKMLAGLYLGEVFRLTVVDLHDNKNILFPNQNIDAFRTPFCLDASFLSFIEEDPFENLSETQDMFLDKMKIHANKPELELCRRLAELIALRAARLSACGIAAICKMKGFDSCHVGADGSVFNKYPHFKQRNAQALREILDWPKGKKDPVVVSSSEDGSGVGAALIAALTVKRIKEGVTYGIRDVSKFGAPEKIAVPEEKGATGSIDTEKAKEGKPQ</sequence>
<organism evidence="1 2">
    <name type="scientific">Neophaeococcomyces mojaviensis</name>
    <dbReference type="NCBI Taxonomy" id="3383035"/>
    <lineage>
        <taxon>Eukaryota</taxon>
        <taxon>Fungi</taxon>
        <taxon>Dikarya</taxon>
        <taxon>Ascomycota</taxon>
        <taxon>Pezizomycotina</taxon>
        <taxon>Eurotiomycetes</taxon>
        <taxon>Chaetothyriomycetidae</taxon>
        <taxon>Chaetothyriales</taxon>
        <taxon>Chaetothyriales incertae sedis</taxon>
        <taxon>Neophaeococcomyces</taxon>
    </lineage>
</organism>